<dbReference type="AlphaFoldDB" id="Q25331"/>
<sequence length="385" mass="39987">MAQCVRRLVLAATLAAAVALLLCTSSAPVARAAGTGDFTAAQRTNTLAVLQAFGRAIPKLGEKWAGNDFCSWEAVLCNAPDVYVSGISPTYAGTLPEMPVNVDYRHVVIKQLDFSEMGPGLSGTLPASWHSMTSLESLSIEKCESISGSVPPEWGSMTSLSVLNLRGTGISGTLPPQWSGMSKARSLQLQDCDLSGSLPSSWSAIPMLASVSLKGNKFCGCVPDSWDQKAGLVVDIEDKHKGSDCLAAKDCTTTTTKPSATTATTPNLTNFPPTPRTTTEPLTTTSTEAPAEPTTTTEAPAEPTTTATPTNTPTPAPETECEVDGCEVCEGDSAARCARCREDYFLTDEKTCLKHNDGGVAAVSSGVAAAAVVCVAVLFSVGLAA</sequence>
<evidence type="ECO:0000313" key="9">
    <source>
        <dbReference type="EMBL" id="AAB38549.1"/>
    </source>
</evidence>
<reference evidence="10 11" key="3">
    <citation type="journal article" date="2011" name="Genome Res.">
        <title>Chromosome and gene copy number variation allow major structural change between species and strains of Leishmania.</title>
        <authorList>
            <person name="Rogers M.B."/>
            <person name="Hilley J.D."/>
            <person name="Dickens N.J."/>
            <person name="Wilkes J."/>
            <person name="Bates P.A."/>
            <person name="Depledge D.P."/>
            <person name="Harris D."/>
            <person name="Her Y."/>
            <person name="Herzyk P."/>
            <person name="Imamura H."/>
            <person name="Otto T.D."/>
            <person name="Sanders M."/>
            <person name="Seeger K."/>
            <person name="Dujardin J.C."/>
            <person name="Berriman M."/>
            <person name="Smith D.F."/>
            <person name="Hertz-Fowler C."/>
            <person name="Mottram J.C."/>
        </authorList>
    </citation>
    <scope>NUCLEOTIDE SEQUENCE [LARGE SCALE GENOMIC DNA]</scope>
    <source>
        <strain evidence="10">Friedlin</strain>
        <strain evidence="11">MHOM/IL/81/Friedlin</strain>
    </source>
</reference>
<dbReference type="STRING" id="5664.Q25331"/>
<dbReference type="GeneID" id="5649964"/>
<evidence type="ECO:0000256" key="7">
    <source>
        <dbReference type="SAM" id="Phobius"/>
    </source>
</evidence>
<protein>
    <submittedName>
        <fullName evidence="10">Promastigote surface antigen protein 2 PSA2</fullName>
    </submittedName>
    <submittedName>
        <fullName evidence="9">Surface antigen 2</fullName>
    </submittedName>
</protein>
<dbReference type="SUPFAM" id="SSF52058">
    <property type="entry name" value="L domain-like"/>
    <property type="match status" value="1"/>
</dbReference>
<dbReference type="VEuPathDB" id="TriTrypDB:LmjF.12.0980"/>
<organism evidence="9">
    <name type="scientific">Leishmania major</name>
    <dbReference type="NCBI Taxonomy" id="5664"/>
    <lineage>
        <taxon>Eukaryota</taxon>
        <taxon>Discoba</taxon>
        <taxon>Euglenozoa</taxon>
        <taxon>Kinetoplastea</taxon>
        <taxon>Metakinetoplastina</taxon>
        <taxon>Trypanosomatida</taxon>
        <taxon>Trypanosomatidae</taxon>
        <taxon>Leishmaniinae</taxon>
        <taxon>Leishmania</taxon>
    </lineage>
</organism>
<evidence type="ECO:0000256" key="5">
    <source>
        <dbReference type="ARBA" id="ARBA00023180"/>
    </source>
</evidence>
<evidence type="ECO:0000256" key="3">
    <source>
        <dbReference type="ARBA" id="ARBA00022737"/>
    </source>
</evidence>
<dbReference type="PANTHER" id="PTHR45974">
    <property type="entry name" value="RECEPTOR-LIKE PROTEIN 55"/>
    <property type="match status" value="1"/>
</dbReference>
<reference evidence="10" key="4">
    <citation type="submission" date="2011-01" db="EMBL/GenBank/DDBJ databases">
        <authorList>
            <person name="Aslett M."/>
        </authorList>
    </citation>
    <scope>NUCLEOTIDE SEQUENCE</scope>
    <source>
        <strain evidence="10">Friedlin</strain>
    </source>
</reference>
<evidence type="ECO:0000313" key="10">
    <source>
        <dbReference type="EMBL" id="CAJ02747.1"/>
    </source>
</evidence>
<feature type="signal peptide" evidence="8">
    <location>
        <begin position="1"/>
        <end position="32"/>
    </location>
</feature>
<dbReference type="Proteomes" id="UP000000542">
    <property type="component" value="Chromosome 12"/>
</dbReference>
<dbReference type="InterPro" id="IPR006311">
    <property type="entry name" value="TAT_signal"/>
</dbReference>
<dbReference type="HOGENOM" id="CLU_738635_0_0_1"/>
<evidence type="ECO:0000256" key="6">
    <source>
        <dbReference type="SAM" id="MobiDB-lite"/>
    </source>
</evidence>
<feature type="transmembrane region" description="Helical" evidence="7">
    <location>
        <begin position="360"/>
        <end position="384"/>
    </location>
</feature>
<keyword evidence="2 8" id="KW-0732">Signal</keyword>
<gene>
    <name evidence="10" type="ORF">LMJF_12_0980</name>
</gene>
<keyword evidence="4 7" id="KW-0472">Membrane</keyword>
<dbReference type="VEuPathDB" id="TriTrypDB:LMJLV39_120012900"/>
<evidence type="ECO:0000256" key="2">
    <source>
        <dbReference type="ARBA" id="ARBA00022729"/>
    </source>
</evidence>
<keyword evidence="7" id="KW-1133">Transmembrane helix</keyword>
<reference evidence="10 11" key="2">
    <citation type="journal article" date="2005" name="Science">
        <title>The genome of the kinetoplastid parasite, Leishmania major.</title>
        <authorList>
            <person name="Ivens A.C."/>
            <person name="Peacock C.S."/>
            <person name="Worthey E.A."/>
            <person name="Murphy L."/>
            <person name="Aggarwal G."/>
            <person name="Berriman M."/>
            <person name="Sisk E."/>
            <person name="Rajandream M.A."/>
            <person name="Adlem E."/>
            <person name="Aert R."/>
            <person name="Anupama A."/>
            <person name="Apostolou Z."/>
            <person name="Attipoe P."/>
            <person name="Bason N."/>
            <person name="Bauser C."/>
            <person name="Beck A."/>
            <person name="Beverley S.M."/>
            <person name="Bianchettin G."/>
            <person name="Borzym K."/>
            <person name="Bothe G."/>
            <person name="Bruschi C.V."/>
            <person name="Collins M."/>
            <person name="Cadag E."/>
            <person name="Ciarloni L."/>
            <person name="Clayton C."/>
            <person name="Coulson R.M."/>
            <person name="Cronin A."/>
            <person name="Cruz A.K."/>
            <person name="Davies R.M."/>
            <person name="De Gaudenzi J."/>
            <person name="Dobson D.E."/>
            <person name="Duesterhoeft A."/>
            <person name="Fazelina G."/>
            <person name="Fosker N."/>
            <person name="Frasch A.C."/>
            <person name="Fraser A."/>
            <person name="Fuchs M."/>
            <person name="Gabel C."/>
            <person name="Goble A."/>
            <person name="Goffeau A."/>
            <person name="Harris D."/>
            <person name="Hertz-Fowler C."/>
            <person name="Hilbert H."/>
            <person name="Horn D."/>
            <person name="Huang Y."/>
            <person name="Klages S."/>
            <person name="Knights A."/>
            <person name="Kube M."/>
            <person name="Larke N."/>
            <person name="Litvin L."/>
            <person name="Lord A."/>
            <person name="Louie T."/>
            <person name="Marra M."/>
            <person name="Masuy D."/>
            <person name="Matthews K."/>
            <person name="Michaeli S."/>
            <person name="Mottram J.C."/>
            <person name="Muller-Auer S."/>
            <person name="Munden H."/>
            <person name="Nelson S."/>
            <person name="Norbertczak H."/>
            <person name="Oliver K."/>
            <person name="O'neil S."/>
            <person name="Pentony M."/>
            <person name="Pohl T.M."/>
            <person name="Price C."/>
            <person name="Purnelle B."/>
            <person name="Quail M.A."/>
            <person name="Rabbinowitsch E."/>
            <person name="Reinhardt R."/>
            <person name="Rieger M."/>
            <person name="Rinta J."/>
            <person name="Robben J."/>
            <person name="Robertson L."/>
            <person name="Ruiz J.C."/>
            <person name="Rutter S."/>
            <person name="Saunders D."/>
            <person name="Schafer M."/>
            <person name="Schein J."/>
            <person name="Schwartz D.C."/>
            <person name="Seeger K."/>
            <person name="Seyler A."/>
            <person name="Sharp S."/>
            <person name="Shin H."/>
            <person name="Sivam D."/>
            <person name="Squares R."/>
            <person name="Squares S."/>
            <person name="Tosato V."/>
            <person name="Vogt C."/>
            <person name="Volckaert G."/>
            <person name="Wambutt R."/>
            <person name="Warren T."/>
            <person name="Wedler H."/>
            <person name="Woodward J."/>
            <person name="Zhou S."/>
            <person name="Zimmermann W."/>
            <person name="Smith D.F."/>
            <person name="Blackwell J.M."/>
            <person name="Stuart K.D."/>
            <person name="Barrell B."/>
            <person name="Myler P.J."/>
        </authorList>
    </citation>
    <scope>NUCLEOTIDE SEQUENCE [LARGE SCALE GENOMIC DNA]</scope>
    <source>
        <strain evidence="10">Friedlin</strain>
        <strain evidence="11">MHOM/IL/81/Friedlin</strain>
    </source>
</reference>
<reference evidence="9" key="1">
    <citation type="journal article" date="1995" name="Mol. Biochem. Parasitol.">
        <title>The Leishmania promastigote surface antigen 2 complex is differentially expressed during the parasite life cycle.</title>
        <authorList>
            <person name="Handman E."/>
            <person name="Osborn A.H."/>
            <person name="Symons F."/>
            <person name="van Driel R."/>
            <person name="Cappai R."/>
        </authorList>
    </citation>
    <scope>NUCLEOTIDE SEQUENCE</scope>
    <source>
        <strain evidence="9">LRC-L137</strain>
    </source>
</reference>
<dbReference type="GO" id="GO:0016020">
    <property type="term" value="C:membrane"/>
    <property type="evidence" value="ECO:0007669"/>
    <property type="project" value="UniProtKB-SubCell"/>
</dbReference>
<name>Q25331_LEIMA</name>
<dbReference type="Gene3D" id="3.80.10.10">
    <property type="entry name" value="Ribonuclease Inhibitor"/>
    <property type="match status" value="1"/>
</dbReference>
<dbReference type="InParanoid" id="Q25331"/>
<dbReference type="RefSeq" id="XP_001681679.1">
    <property type="nucleotide sequence ID" value="XM_001681627.1"/>
</dbReference>
<accession>Q4QGL9</accession>
<keyword evidence="11" id="KW-1185">Reference proteome</keyword>
<evidence type="ECO:0000256" key="1">
    <source>
        <dbReference type="ARBA" id="ARBA00004370"/>
    </source>
</evidence>
<feature type="chain" id="PRO_5010136673" evidence="8">
    <location>
        <begin position="33"/>
        <end position="385"/>
    </location>
</feature>
<keyword evidence="3" id="KW-0677">Repeat</keyword>
<feature type="compositionally biased region" description="Low complexity" evidence="6">
    <location>
        <begin position="255"/>
        <end position="313"/>
    </location>
</feature>
<proteinExistence type="evidence at transcript level"/>
<dbReference type="InterPro" id="IPR032675">
    <property type="entry name" value="LRR_dom_sf"/>
</dbReference>
<evidence type="ECO:0000256" key="8">
    <source>
        <dbReference type="SAM" id="SignalP"/>
    </source>
</evidence>
<evidence type="ECO:0000313" key="11">
    <source>
        <dbReference type="Proteomes" id="UP000000542"/>
    </source>
</evidence>
<dbReference type="VEuPathDB" id="TriTrypDB:LmjF.12.0780"/>
<dbReference type="PROSITE" id="PS51318">
    <property type="entry name" value="TAT"/>
    <property type="match status" value="1"/>
</dbReference>
<keyword evidence="5" id="KW-0325">Glycoprotein</keyword>
<dbReference type="Pfam" id="PF00560">
    <property type="entry name" value="LRR_1"/>
    <property type="match status" value="1"/>
</dbReference>
<keyword evidence="7" id="KW-0812">Transmembrane</keyword>
<dbReference type="EMBL" id="FR796408">
    <property type="protein sequence ID" value="CAJ02747.1"/>
    <property type="molecule type" value="Genomic_DNA"/>
</dbReference>
<dbReference type="InterPro" id="IPR001611">
    <property type="entry name" value="Leu-rich_rpt"/>
</dbReference>
<evidence type="ECO:0000256" key="4">
    <source>
        <dbReference type="ARBA" id="ARBA00023136"/>
    </source>
</evidence>
<comment type="subcellular location">
    <subcellularLocation>
        <location evidence="1">Membrane</location>
    </subcellularLocation>
</comment>
<dbReference type="VEuPathDB" id="TriTrypDB:LMJFC_310024400"/>
<dbReference type="KEGG" id="lma:LMJF_12_0980"/>
<accession>Q25331</accession>
<dbReference type="VEuPathDB" id="TriTrypDB:LMJSD75_120012600"/>
<dbReference type="EMBL" id="L43630">
    <property type="protein sequence ID" value="AAB38549.1"/>
    <property type="molecule type" value="mRNA"/>
</dbReference>
<feature type="region of interest" description="Disordered" evidence="6">
    <location>
        <begin position="255"/>
        <end position="316"/>
    </location>
</feature>